<evidence type="ECO:0000256" key="1">
    <source>
        <dbReference type="ARBA" id="ARBA00023115"/>
    </source>
</evidence>
<keyword evidence="2" id="KW-1133">Transmembrane helix</keyword>
<comment type="caution">
    <text evidence="3">The sequence shown here is derived from an EMBL/GenBank/DDBJ whole genome shotgun (WGS) entry which is preliminary data.</text>
</comment>
<dbReference type="InterPro" id="IPR029063">
    <property type="entry name" value="SAM-dependent_MTases_sf"/>
</dbReference>
<dbReference type="OrthoDB" id="8221452at2"/>
<feature type="transmembrane region" description="Helical" evidence="2">
    <location>
        <begin position="218"/>
        <end position="238"/>
    </location>
</feature>
<dbReference type="STRING" id="70996.SE18_17170"/>
<dbReference type="GO" id="GO:0006596">
    <property type="term" value="P:polyamine biosynthetic process"/>
    <property type="evidence" value="ECO:0007669"/>
    <property type="project" value="UniProtKB-KW"/>
</dbReference>
<dbReference type="PATRIC" id="fig|70996.4.peg.307"/>
<dbReference type="Proteomes" id="UP000050277">
    <property type="component" value="Unassembled WGS sequence"/>
</dbReference>
<dbReference type="EMBL" id="LGKP01000025">
    <property type="protein sequence ID" value="KPL85385.1"/>
    <property type="molecule type" value="Genomic_DNA"/>
</dbReference>
<feature type="transmembrane region" description="Helical" evidence="2">
    <location>
        <begin position="414"/>
        <end position="429"/>
    </location>
</feature>
<dbReference type="AlphaFoldDB" id="A0A0P6Y6U6"/>
<keyword evidence="2" id="KW-0812">Transmembrane</keyword>
<dbReference type="Gene3D" id="3.40.50.150">
    <property type="entry name" value="Vaccinia Virus protein VP39"/>
    <property type="match status" value="1"/>
</dbReference>
<name>A0A0P6Y6U6_9CHLR</name>
<evidence type="ECO:0000256" key="2">
    <source>
        <dbReference type="SAM" id="Phobius"/>
    </source>
</evidence>
<dbReference type="SUPFAM" id="SSF53335">
    <property type="entry name" value="S-adenosyl-L-methionine-dependent methyltransferases"/>
    <property type="match status" value="1"/>
</dbReference>
<dbReference type="InterPro" id="IPR036259">
    <property type="entry name" value="MFS_trans_sf"/>
</dbReference>
<evidence type="ECO:0008006" key="5">
    <source>
        <dbReference type="Google" id="ProtNLM"/>
    </source>
</evidence>
<feature type="transmembrane region" description="Helical" evidence="2">
    <location>
        <begin position="272"/>
        <end position="290"/>
    </location>
</feature>
<dbReference type="PANTHER" id="PTHR43317:SF1">
    <property type="entry name" value="THERMOSPERMINE SYNTHASE ACAULIS5"/>
    <property type="match status" value="1"/>
</dbReference>
<dbReference type="NCBIfam" id="NF037959">
    <property type="entry name" value="MFS_SpdSyn"/>
    <property type="match status" value="1"/>
</dbReference>
<feature type="transmembrane region" description="Helical" evidence="2">
    <location>
        <begin position="244"/>
        <end position="263"/>
    </location>
</feature>
<feature type="transmembrane region" description="Helical" evidence="2">
    <location>
        <begin position="68"/>
        <end position="87"/>
    </location>
</feature>
<keyword evidence="4" id="KW-1185">Reference proteome</keyword>
<feature type="transmembrane region" description="Helical" evidence="2">
    <location>
        <begin position="139"/>
        <end position="160"/>
    </location>
</feature>
<organism evidence="3 4">
    <name type="scientific">Herpetosiphon geysericola</name>
    <dbReference type="NCBI Taxonomy" id="70996"/>
    <lineage>
        <taxon>Bacteria</taxon>
        <taxon>Bacillati</taxon>
        <taxon>Chloroflexota</taxon>
        <taxon>Chloroflexia</taxon>
        <taxon>Herpetosiphonales</taxon>
        <taxon>Herpetosiphonaceae</taxon>
        <taxon>Herpetosiphon</taxon>
    </lineage>
</organism>
<dbReference type="RefSeq" id="WP_054535684.1">
    <property type="nucleotide sequence ID" value="NZ_LGKP01000025.1"/>
</dbReference>
<feature type="transmembrane region" description="Helical" evidence="2">
    <location>
        <begin position="388"/>
        <end position="408"/>
    </location>
</feature>
<feature type="transmembrane region" description="Helical" evidence="2">
    <location>
        <begin position="172"/>
        <end position="192"/>
    </location>
</feature>
<gene>
    <name evidence="3" type="ORF">SE18_17170</name>
</gene>
<keyword evidence="2" id="KW-0472">Membrane</keyword>
<dbReference type="CDD" id="cd02440">
    <property type="entry name" value="AdoMet_MTases"/>
    <property type="match status" value="1"/>
</dbReference>
<feature type="transmembrane region" description="Helical" evidence="2">
    <location>
        <begin position="296"/>
        <end position="319"/>
    </location>
</feature>
<feature type="transmembrane region" description="Helical" evidence="2">
    <location>
        <begin position="99"/>
        <end position="118"/>
    </location>
</feature>
<sequence length="724" mass="81147">MPLLFALTIFTSASLLFVIQPMFARMALPLLGGAPSVWNTALVFYQTVLLLGYGYSHLLTKYFKPRQQVLIHCGLLLTPLLVLPIAIPAGWQAPTTDFPIAWLLSLFAVALGLPFFVVSASSPLLQAWFGSSEQNRNPYVLYAMSNVGSMLALLAYPLIIEPNTSLRLQSDGWRWGYVLLVLLFIGCGIRVWQRAPQVVSSATSQASSPITWQRRLKWIAWSAVPSSLLVSVTTYITTDIVAMPLLWVIPLALYLLTFIFVFANKVLIPKQALVWLMPILVMLVILTIITGANSPILLLLILHLASLFVVTMVLHQQLADDRPEPQKLTEFYLLMSLGGVIGGIFNGLIAPLIFNSVWEYPLMLCLGLMLAPWRKPKPTNRQEWLQSLYKPGLMIVLSIGLVLLLKAFNYEEDTLGYGILFSVTMLLAYSQSRNPVSFGLSIGGFFAVVSLIGFTRSTLVYQERSFFGVNRIIEVNDRFNILMHGTTLHGMQFLDPALSKRPLTYYSLNGPLNEIFQVANQQTTPKNVGVVGLGSGAAACYAQPQDTWKYFEIDPVVIEIAENPQYFSYLSQCTPQAPVVVGDARISLAAETKPFDVLIMDAYSSDAIPTHLVTVEALELYLSKLNPDGIIAFHISNRYLNLEPVLHDLAEKLGLLALVHEYHTDEDVLEQGNNSTKWVIFTKNQAFYQQFIDQYQWRSLQNRPNDRLWTDDYSSIITTLYAWQ</sequence>
<evidence type="ECO:0000313" key="3">
    <source>
        <dbReference type="EMBL" id="KPL85385.1"/>
    </source>
</evidence>
<reference evidence="3 4" key="1">
    <citation type="submission" date="2015-07" db="EMBL/GenBank/DDBJ databases">
        <title>Whole genome sequence of Herpetosiphon geysericola DSM 7119.</title>
        <authorList>
            <person name="Hemp J."/>
            <person name="Ward L.M."/>
            <person name="Pace L.A."/>
            <person name="Fischer W.W."/>
        </authorList>
    </citation>
    <scope>NUCLEOTIDE SEQUENCE [LARGE SCALE GENOMIC DNA]</scope>
    <source>
        <strain evidence="3 4">DSM 7119</strain>
    </source>
</reference>
<keyword evidence="1" id="KW-0620">Polyamine biosynthesis</keyword>
<feature type="transmembrane region" description="Helical" evidence="2">
    <location>
        <begin position="360"/>
        <end position="376"/>
    </location>
</feature>
<protein>
    <recommendedName>
        <fullName evidence="5">Spermidine synthase</fullName>
    </recommendedName>
</protein>
<feature type="transmembrane region" description="Helical" evidence="2">
    <location>
        <begin position="436"/>
        <end position="454"/>
    </location>
</feature>
<proteinExistence type="predicted"/>
<evidence type="ECO:0000313" key="4">
    <source>
        <dbReference type="Proteomes" id="UP000050277"/>
    </source>
</evidence>
<dbReference type="PANTHER" id="PTHR43317">
    <property type="entry name" value="THERMOSPERMINE SYNTHASE ACAULIS5"/>
    <property type="match status" value="1"/>
</dbReference>
<accession>A0A0P6Y6U6</accession>
<feature type="transmembrane region" description="Helical" evidence="2">
    <location>
        <begin position="37"/>
        <end position="56"/>
    </location>
</feature>
<dbReference type="SUPFAM" id="SSF103473">
    <property type="entry name" value="MFS general substrate transporter"/>
    <property type="match status" value="1"/>
</dbReference>
<feature type="transmembrane region" description="Helical" evidence="2">
    <location>
        <begin position="331"/>
        <end position="354"/>
    </location>
</feature>